<dbReference type="AlphaFoldDB" id="A0A7Z2W002"/>
<organism evidence="2 3">
    <name type="scientific">Massilia forsythiae</name>
    <dbReference type="NCBI Taxonomy" id="2728020"/>
    <lineage>
        <taxon>Bacteria</taxon>
        <taxon>Pseudomonadati</taxon>
        <taxon>Pseudomonadota</taxon>
        <taxon>Betaproteobacteria</taxon>
        <taxon>Burkholderiales</taxon>
        <taxon>Oxalobacteraceae</taxon>
        <taxon>Telluria group</taxon>
        <taxon>Massilia</taxon>
    </lineage>
</organism>
<dbReference type="SUPFAM" id="SSF55729">
    <property type="entry name" value="Acyl-CoA N-acyltransferases (Nat)"/>
    <property type="match status" value="1"/>
</dbReference>
<dbReference type="InterPro" id="IPR000182">
    <property type="entry name" value="GNAT_dom"/>
</dbReference>
<proteinExistence type="predicted"/>
<gene>
    <name evidence="2" type="ORF">HH212_19815</name>
</gene>
<dbReference type="GO" id="GO:0016747">
    <property type="term" value="F:acyltransferase activity, transferring groups other than amino-acyl groups"/>
    <property type="evidence" value="ECO:0007669"/>
    <property type="project" value="InterPro"/>
</dbReference>
<dbReference type="RefSeq" id="WP_170204074.1">
    <property type="nucleotide sequence ID" value="NZ_CP051685.1"/>
</dbReference>
<dbReference type="PROSITE" id="PS51186">
    <property type="entry name" value="GNAT"/>
    <property type="match status" value="1"/>
</dbReference>
<reference evidence="2 3" key="1">
    <citation type="submission" date="2020-04" db="EMBL/GenBank/DDBJ databases">
        <title>Genome sequencing of novel species.</title>
        <authorList>
            <person name="Heo J."/>
            <person name="Kim S.-J."/>
            <person name="Kim J.-S."/>
            <person name="Hong S.-B."/>
            <person name="Kwon S.-W."/>
        </authorList>
    </citation>
    <scope>NUCLEOTIDE SEQUENCE [LARGE SCALE GENOMIC DNA]</scope>
    <source>
        <strain evidence="2 3">GN2-R2</strain>
    </source>
</reference>
<name>A0A7Z2W002_9BURK</name>
<dbReference type="Gene3D" id="3.40.630.30">
    <property type="match status" value="1"/>
</dbReference>
<dbReference type="KEGG" id="mfy:HH212_19815"/>
<evidence type="ECO:0000313" key="3">
    <source>
        <dbReference type="Proteomes" id="UP000502415"/>
    </source>
</evidence>
<dbReference type="Pfam" id="PF00583">
    <property type="entry name" value="Acetyltransf_1"/>
    <property type="match status" value="1"/>
</dbReference>
<protein>
    <submittedName>
        <fullName evidence="2">GNAT family N-acetyltransferase</fullName>
    </submittedName>
</protein>
<dbReference type="Proteomes" id="UP000502415">
    <property type="component" value="Chromosome"/>
</dbReference>
<dbReference type="CDD" id="cd04301">
    <property type="entry name" value="NAT_SF"/>
    <property type="match status" value="1"/>
</dbReference>
<evidence type="ECO:0000313" key="2">
    <source>
        <dbReference type="EMBL" id="QJE01987.1"/>
    </source>
</evidence>
<evidence type="ECO:0000259" key="1">
    <source>
        <dbReference type="PROSITE" id="PS51186"/>
    </source>
</evidence>
<dbReference type="EMBL" id="CP051685">
    <property type="protein sequence ID" value="QJE01987.1"/>
    <property type="molecule type" value="Genomic_DNA"/>
</dbReference>
<accession>A0A7Z2W002</accession>
<keyword evidence="2" id="KW-0808">Transferase</keyword>
<keyword evidence="3" id="KW-1185">Reference proteome</keyword>
<sequence>MIRIETIALGELARIDAFYRVTGYGGGVSSADLTLAASMDDCLAGAVRLCPEHGVTVLRGMQVASAFQRRGIGRALLDHCIPYLDRGDAWCLPYDHLVAFYACAGFSPAPPESLPPFLARRLAGYLASGQRVLAMHRRQPSG</sequence>
<dbReference type="InterPro" id="IPR016181">
    <property type="entry name" value="Acyl_CoA_acyltransferase"/>
</dbReference>
<feature type="domain" description="N-acetyltransferase" evidence="1">
    <location>
        <begin position="1"/>
        <end position="127"/>
    </location>
</feature>